<reference evidence="1 2" key="2">
    <citation type="journal article" date="2013" name="Plant Cell Physiol.">
        <title>Rice Annotation Project Database (RAP-DB): an integrative and interactive database for rice genomics.</title>
        <authorList>
            <person name="Sakai H."/>
            <person name="Lee S.S."/>
            <person name="Tanaka T."/>
            <person name="Numa H."/>
            <person name="Kim J."/>
            <person name="Kawahara Y."/>
            <person name="Wakimoto H."/>
            <person name="Yang C.C."/>
            <person name="Iwamoto M."/>
            <person name="Abe T."/>
            <person name="Yamada Y."/>
            <person name="Muto A."/>
            <person name="Inokuchi H."/>
            <person name="Ikemura T."/>
            <person name="Matsumoto T."/>
            <person name="Sasaki T."/>
            <person name="Itoh T."/>
        </authorList>
    </citation>
    <scope>NUCLEOTIDE SEQUENCE [LARGE SCALE GENOMIC DNA]</scope>
    <source>
        <strain evidence="2">cv. Nipponbare</strain>
    </source>
</reference>
<name>A0A0N7KS06_ORYSJ</name>
<protein>
    <submittedName>
        <fullName evidence="1">Os10g0496550 protein</fullName>
    </submittedName>
</protein>
<dbReference type="AlphaFoldDB" id="A0A0N7KS06"/>
<dbReference type="PaxDb" id="39947-A0A0N7KS06"/>
<reference evidence="2" key="1">
    <citation type="journal article" date="2005" name="Nature">
        <title>The map-based sequence of the rice genome.</title>
        <authorList>
            <consortium name="International rice genome sequencing project (IRGSP)"/>
            <person name="Matsumoto T."/>
            <person name="Wu J."/>
            <person name="Kanamori H."/>
            <person name="Katayose Y."/>
            <person name="Fujisawa M."/>
            <person name="Namiki N."/>
            <person name="Mizuno H."/>
            <person name="Yamamoto K."/>
            <person name="Antonio B.A."/>
            <person name="Baba T."/>
            <person name="Sakata K."/>
            <person name="Nagamura Y."/>
            <person name="Aoki H."/>
            <person name="Arikawa K."/>
            <person name="Arita K."/>
            <person name="Bito T."/>
            <person name="Chiden Y."/>
            <person name="Fujitsuka N."/>
            <person name="Fukunaka R."/>
            <person name="Hamada M."/>
            <person name="Harada C."/>
            <person name="Hayashi A."/>
            <person name="Hijishita S."/>
            <person name="Honda M."/>
            <person name="Hosokawa S."/>
            <person name="Ichikawa Y."/>
            <person name="Idonuma A."/>
            <person name="Iijima M."/>
            <person name="Ikeda M."/>
            <person name="Ikeno M."/>
            <person name="Ito K."/>
            <person name="Ito S."/>
            <person name="Ito T."/>
            <person name="Ito Y."/>
            <person name="Ito Y."/>
            <person name="Iwabuchi A."/>
            <person name="Kamiya K."/>
            <person name="Karasawa W."/>
            <person name="Kurita K."/>
            <person name="Katagiri S."/>
            <person name="Kikuta A."/>
            <person name="Kobayashi H."/>
            <person name="Kobayashi N."/>
            <person name="Machita K."/>
            <person name="Maehara T."/>
            <person name="Masukawa M."/>
            <person name="Mizubayashi T."/>
            <person name="Mukai Y."/>
            <person name="Nagasaki H."/>
            <person name="Nagata Y."/>
            <person name="Naito S."/>
            <person name="Nakashima M."/>
            <person name="Nakama Y."/>
            <person name="Nakamichi Y."/>
            <person name="Nakamura M."/>
            <person name="Meguro A."/>
            <person name="Negishi M."/>
            <person name="Ohta I."/>
            <person name="Ohta T."/>
            <person name="Okamoto M."/>
            <person name="Ono N."/>
            <person name="Saji S."/>
            <person name="Sakaguchi M."/>
            <person name="Sakai K."/>
            <person name="Shibata M."/>
            <person name="Shimokawa T."/>
            <person name="Song J."/>
            <person name="Takazaki Y."/>
            <person name="Terasawa K."/>
            <person name="Tsugane M."/>
            <person name="Tsuji K."/>
            <person name="Ueda S."/>
            <person name="Waki K."/>
            <person name="Yamagata H."/>
            <person name="Yamamoto M."/>
            <person name="Yamamoto S."/>
            <person name="Yamane H."/>
            <person name="Yoshiki S."/>
            <person name="Yoshihara R."/>
            <person name="Yukawa K."/>
            <person name="Zhong H."/>
            <person name="Yano M."/>
            <person name="Yuan Q."/>
            <person name="Ouyang S."/>
            <person name="Liu J."/>
            <person name="Jones K.M."/>
            <person name="Gansberger K."/>
            <person name="Moffat K."/>
            <person name="Hill J."/>
            <person name="Bera J."/>
            <person name="Fadrosh D."/>
            <person name="Jin S."/>
            <person name="Johri S."/>
            <person name="Kim M."/>
            <person name="Overton L."/>
            <person name="Reardon M."/>
            <person name="Tsitrin T."/>
            <person name="Vuong H."/>
            <person name="Weaver B."/>
            <person name="Ciecko A."/>
            <person name="Tallon L."/>
            <person name="Jackson J."/>
            <person name="Pai G."/>
            <person name="Aken S.V."/>
            <person name="Utterback T."/>
            <person name="Reidmuller S."/>
            <person name="Feldblyum T."/>
            <person name="Hsiao J."/>
            <person name="Zismann V."/>
            <person name="Iobst S."/>
            <person name="de Vazeille A.R."/>
            <person name="Buell C.R."/>
            <person name="Ying K."/>
            <person name="Li Y."/>
            <person name="Lu T."/>
            <person name="Huang Y."/>
            <person name="Zhao Q."/>
            <person name="Feng Q."/>
            <person name="Zhang L."/>
            <person name="Zhu J."/>
            <person name="Weng Q."/>
            <person name="Mu J."/>
            <person name="Lu Y."/>
            <person name="Fan D."/>
            <person name="Liu Y."/>
            <person name="Guan J."/>
            <person name="Zhang Y."/>
            <person name="Yu S."/>
            <person name="Liu X."/>
            <person name="Zhang Y."/>
            <person name="Hong G."/>
            <person name="Han B."/>
            <person name="Choisne N."/>
            <person name="Demange N."/>
            <person name="Orjeda G."/>
            <person name="Samain S."/>
            <person name="Cattolico L."/>
            <person name="Pelletier E."/>
            <person name="Couloux A."/>
            <person name="Segurens B."/>
            <person name="Wincker P."/>
            <person name="D'Hont A."/>
            <person name="Scarpelli C."/>
            <person name="Weissenbach J."/>
            <person name="Salanoubat M."/>
            <person name="Quetier F."/>
            <person name="Yu Y."/>
            <person name="Kim H.R."/>
            <person name="Rambo T."/>
            <person name="Currie J."/>
            <person name="Collura K."/>
            <person name="Luo M."/>
            <person name="Yang T."/>
            <person name="Ammiraju J.S.S."/>
            <person name="Engler F."/>
            <person name="Soderlund C."/>
            <person name="Wing R.A."/>
            <person name="Palmer L.E."/>
            <person name="de la Bastide M."/>
            <person name="Spiegel L."/>
            <person name="Nascimento L."/>
            <person name="Zutavern T."/>
            <person name="O'Shaughnessy A."/>
            <person name="Dike S."/>
            <person name="Dedhia N."/>
            <person name="Preston R."/>
            <person name="Balija V."/>
            <person name="McCombie W.R."/>
            <person name="Chow T."/>
            <person name="Chen H."/>
            <person name="Chung M."/>
            <person name="Chen C."/>
            <person name="Shaw J."/>
            <person name="Wu H."/>
            <person name="Hsiao K."/>
            <person name="Chao Y."/>
            <person name="Chu M."/>
            <person name="Cheng C."/>
            <person name="Hour A."/>
            <person name="Lee P."/>
            <person name="Lin S."/>
            <person name="Lin Y."/>
            <person name="Liou J."/>
            <person name="Liu S."/>
            <person name="Hsing Y."/>
            <person name="Raghuvanshi S."/>
            <person name="Mohanty A."/>
            <person name="Bharti A.K."/>
            <person name="Gaur A."/>
            <person name="Gupta V."/>
            <person name="Kumar D."/>
            <person name="Ravi V."/>
            <person name="Vij S."/>
            <person name="Kapur A."/>
            <person name="Khurana P."/>
            <person name="Khurana P."/>
            <person name="Khurana J.P."/>
            <person name="Tyagi A.K."/>
            <person name="Gaikwad K."/>
            <person name="Singh A."/>
            <person name="Dalal V."/>
            <person name="Srivastava S."/>
            <person name="Dixit A."/>
            <person name="Pal A.K."/>
            <person name="Ghazi I.A."/>
            <person name="Yadav M."/>
            <person name="Pandit A."/>
            <person name="Bhargava A."/>
            <person name="Sureshbabu K."/>
            <person name="Batra K."/>
            <person name="Sharma T.R."/>
            <person name="Mohapatra T."/>
            <person name="Singh N.K."/>
            <person name="Messing J."/>
            <person name="Nelson A.B."/>
            <person name="Fuks G."/>
            <person name="Kavchok S."/>
            <person name="Keizer G."/>
            <person name="Linton E."/>
            <person name="Llaca V."/>
            <person name="Song R."/>
            <person name="Tanyolac B."/>
            <person name="Young S."/>
            <person name="Ho-Il K."/>
            <person name="Hahn J.H."/>
            <person name="Sangsakoo G."/>
            <person name="Vanavichit A."/>
            <person name="de Mattos Luiz.A.T."/>
            <person name="Zimmer P.D."/>
            <person name="Malone G."/>
            <person name="Dellagostin O."/>
            <person name="de Oliveira A.C."/>
            <person name="Bevan M."/>
            <person name="Bancroft I."/>
            <person name="Minx P."/>
            <person name="Cordum H."/>
            <person name="Wilson R."/>
            <person name="Cheng Z."/>
            <person name="Jin W."/>
            <person name="Jiang J."/>
            <person name="Leong S.A."/>
            <person name="Iwama H."/>
            <person name="Gojobori T."/>
            <person name="Itoh T."/>
            <person name="Niimura Y."/>
            <person name="Fujii Y."/>
            <person name="Habara T."/>
            <person name="Sakai H."/>
            <person name="Sato Y."/>
            <person name="Wilson G."/>
            <person name="Kumar K."/>
            <person name="McCouch S."/>
            <person name="Juretic N."/>
            <person name="Hoen D."/>
            <person name="Wright S."/>
            <person name="Bruskiewich R."/>
            <person name="Bureau T."/>
            <person name="Miyao A."/>
            <person name="Hirochika H."/>
            <person name="Nishikawa T."/>
            <person name="Kadowaki K."/>
            <person name="Sugiura M."/>
            <person name="Burr B."/>
            <person name="Sasaki T."/>
        </authorList>
    </citation>
    <scope>NUCLEOTIDE SEQUENCE [LARGE SCALE GENOMIC DNA]</scope>
    <source>
        <strain evidence="2">cv. Nipponbare</strain>
    </source>
</reference>
<evidence type="ECO:0000313" key="2">
    <source>
        <dbReference type="Proteomes" id="UP000059680"/>
    </source>
</evidence>
<dbReference type="EMBL" id="AP014966">
    <property type="protein sequence ID" value="BAT11482.1"/>
    <property type="molecule type" value="Genomic_DNA"/>
</dbReference>
<gene>
    <name evidence="1" type="ordered locus">Os10g0496550</name>
    <name evidence="1" type="ORF">OSNPB_100496550</name>
</gene>
<reference evidence="1 2" key="3">
    <citation type="journal article" date="2013" name="Rice">
        <title>Improvement of the Oryza sativa Nipponbare reference genome using next generation sequence and optical map data.</title>
        <authorList>
            <person name="Kawahara Y."/>
            <person name="de la Bastide M."/>
            <person name="Hamilton J.P."/>
            <person name="Kanamori H."/>
            <person name="McCombie W.R."/>
            <person name="Ouyang S."/>
            <person name="Schwartz D.C."/>
            <person name="Tanaka T."/>
            <person name="Wu J."/>
            <person name="Zhou S."/>
            <person name="Childs K.L."/>
            <person name="Davidson R.M."/>
            <person name="Lin H."/>
            <person name="Quesada-Ocampo L."/>
            <person name="Vaillancourt B."/>
            <person name="Sakai H."/>
            <person name="Lee S.S."/>
            <person name="Kim J."/>
            <person name="Numa H."/>
            <person name="Itoh T."/>
            <person name="Buell C.R."/>
            <person name="Matsumoto T."/>
        </authorList>
    </citation>
    <scope>NUCLEOTIDE SEQUENCE [LARGE SCALE GENOMIC DNA]</scope>
    <source>
        <strain evidence="2">cv. Nipponbare</strain>
    </source>
</reference>
<dbReference type="Gramene" id="Os10t0496550-00">
    <property type="protein sequence ID" value="Os10t0496550-00"/>
    <property type="gene ID" value="Os10g0496550"/>
</dbReference>
<proteinExistence type="predicted"/>
<dbReference type="Proteomes" id="UP000059680">
    <property type="component" value="Chromosome 10"/>
</dbReference>
<dbReference type="InParanoid" id="A0A0N7KS06"/>
<evidence type="ECO:0000313" key="1">
    <source>
        <dbReference type="EMBL" id="BAT11482.1"/>
    </source>
</evidence>
<organism evidence="1 2">
    <name type="scientific">Oryza sativa subsp. japonica</name>
    <name type="common">Rice</name>
    <dbReference type="NCBI Taxonomy" id="39947"/>
    <lineage>
        <taxon>Eukaryota</taxon>
        <taxon>Viridiplantae</taxon>
        <taxon>Streptophyta</taxon>
        <taxon>Embryophyta</taxon>
        <taxon>Tracheophyta</taxon>
        <taxon>Spermatophyta</taxon>
        <taxon>Magnoliopsida</taxon>
        <taxon>Liliopsida</taxon>
        <taxon>Poales</taxon>
        <taxon>Poaceae</taxon>
        <taxon>BOP clade</taxon>
        <taxon>Oryzoideae</taxon>
        <taxon>Oryzeae</taxon>
        <taxon>Oryzinae</taxon>
        <taxon>Oryza</taxon>
        <taxon>Oryza sativa</taxon>
    </lineage>
</organism>
<accession>A0A0N7KS06</accession>
<sequence>MLLNINCFLQSSHNFCQLCSTRRSQLRVSIGGAS</sequence>
<keyword evidence="2" id="KW-1185">Reference proteome</keyword>